<sequence length="302" mass="35391">MITIIFNELTINDKDRLDSFFKLNYHENSHLNFTNLFMWRKAYNIMWCIEDDILYFKAKFHDSEFALQPLCKKDRLFEAIDKLKAYFNDKNIEFTLSGLEENIVEELKNYPNGKFEFSTNRDDDDYVYNAIDLINLSGRKFHSKKNHLNSFRKNYPEAKYLPINNDIITLCKITINGWYKKRLALTPDDPFIGAERDAIIEVLNNFEQLKLKGGALFLVNKVMAFTFGEQLNEDTAVIHVEKADPDVNGAYTAINQAFVANTWQDMTYINREEDMGIEGLRKAKESYRPVKMIKKFTAIFKG</sequence>
<reference evidence="2 3" key="1">
    <citation type="submission" date="2018-06" db="EMBL/GenBank/DDBJ databases">
        <authorList>
            <consortium name="Pathogen Informatics"/>
            <person name="Doyle S."/>
        </authorList>
    </citation>
    <scope>NUCLEOTIDE SEQUENCE [LARGE SCALE GENOMIC DNA]</scope>
    <source>
        <strain evidence="2 3">NCTC10571</strain>
    </source>
</reference>
<dbReference type="PANTHER" id="PTHR41373:SF1">
    <property type="entry name" value="PHOSPHATIDYLGLYCEROL LYSYLTRANSFERASE C-TERMINAL DOMAIN-CONTAINING PROTEIN"/>
    <property type="match status" value="1"/>
</dbReference>
<proteinExistence type="predicted"/>
<dbReference type="AlphaFoldDB" id="A0A378NWV9"/>
<organism evidence="2 3">
    <name type="scientific">Megamonas hypermegale</name>
    <dbReference type="NCBI Taxonomy" id="158847"/>
    <lineage>
        <taxon>Bacteria</taxon>
        <taxon>Bacillati</taxon>
        <taxon>Bacillota</taxon>
        <taxon>Negativicutes</taxon>
        <taxon>Selenomonadales</taxon>
        <taxon>Selenomonadaceae</taxon>
        <taxon>Megamonas</taxon>
    </lineage>
</organism>
<evidence type="ECO:0000313" key="2">
    <source>
        <dbReference type="EMBL" id="STY70468.1"/>
    </source>
</evidence>
<name>A0A378NWV9_9FIRM</name>
<dbReference type="PANTHER" id="PTHR41373">
    <property type="entry name" value="DUF2156 DOMAIN-CONTAINING PROTEIN"/>
    <property type="match status" value="1"/>
</dbReference>
<dbReference type="InterPro" id="IPR016181">
    <property type="entry name" value="Acyl_CoA_acyltransferase"/>
</dbReference>
<accession>A0A378NWV9</accession>
<dbReference type="STRING" id="1122216.GCA_000423385_01402"/>
<protein>
    <submittedName>
        <fullName evidence="2">Uncharacterized conserved protein</fullName>
    </submittedName>
</protein>
<dbReference type="SUPFAM" id="SSF55729">
    <property type="entry name" value="Acyl-CoA N-acyltransferases (Nat)"/>
    <property type="match status" value="2"/>
</dbReference>
<feature type="domain" description="Phosphatidylglycerol lysyltransferase C-terminal" evidence="1">
    <location>
        <begin position="26"/>
        <end position="298"/>
    </location>
</feature>
<dbReference type="InterPro" id="IPR016732">
    <property type="entry name" value="UCP018688"/>
</dbReference>
<evidence type="ECO:0000313" key="3">
    <source>
        <dbReference type="Proteomes" id="UP000255234"/>
    </source>
</evidence>
<dbReference type="PIRSF" id="PIRSF018688">
    <property type="entry name" value="UCP018688"/>
    <property type="match status" value="1"/>
</dbReference>
<dbReference type="EMBL" id="UGPP01000001">
    <property type="protein sequence ID" value="STY70468.1"/>
    <property type="molecule type" value="Genomic_DNA"/>
</dbReference>
<dbReference type="Gene3D" id="3.40.630.30">
    <property type="match status" value="1"/>
</dbReference>
<dbReference type="RefSeq" id="WP_115151086.1">
    <property type="nucleotide sequence ID" value="NZ_UGPP01000001.1"/>
</dbReference>
<gene>
    <name evidence="2" type="ORF">NCTC10571_00605</name>
</gene>
<evidence type="ECO:0000259" key="1">
    <source>
        <dbReference type="Pfam" id="PF09924"/>
    </source>
</evidence>
<dbReference type="Pfam" id="PF09924">
    <property type="entry name" value="LPG_synthase_C"/>
    <property type="match status" value="1"/>
</dbReference>
<dbReference type="Proteomes" id="UP000255234">
    <property type="component" value="Unassembled WGS sequence"/>
</dbReference>
<dbReference type="InterPro" id="IPR024320">
    <property type="entry name" value="LPG_synthase_C"/>
</dbReference>